<accession>A0A8J5TGI9</accession>
<gene>
    <name evidence="1" type="ORF">GUJ93_ZPchr0015g6887</name>
</gene>
<reference evidence="1" key="2">
    <citation type="submission" date="2021-02" db="EMBL/GenBank/DDBJ databases">
        <authorList>
            <person name="Kimball J.A."/>
            <person name="Haas M.W."/>
            <person name="Macchietto M."/>
            <person name="Kono T."/>
            <person name="Duquette J."/>
            <person name="Shao M."/>
        </authorList>
    </citation>
    <scope>NUCLEOTIDE SEQUENCE</scope>
    <source>
        <tissue evidence="1">Fresh leaf tissue</tissue>
    </source>
</reference>
<evidence type="ECO:0000313" key="2">
    <source>
        <dbReference type="Proteomes" id="UP000729402"/>
    </source>
</evidence>
<dbReference type="EMBL" id="JAAALK010000085">
    <property type="protein sequence ID" value="KAG8083545.1"/>
    <property type="molecule type" value="Genomic_DNA"/>
</dbReference>
<name>A0A8J5TGI9_ZIZPA</name>
<dbReference type="Proteomes" id="UP000729402">
    <property type="component" value="Unassembled WGS sequence"/>
</dbReference>
<comment type="caution">
    <text evidence="1">The sequence shown here is derived from an EMBL/GenBank/DDBJ whole genome shotgun (WGS) entry which is preliminary data.</text>
</comment>
<sequence length="122" mass="13256">MRLLVRAFSRQHAATPAHPHPTVATALGTPAVPACPSFPIFCRRVSPGALPCFAPTGLPISSGEIWPHQWLHARDSPPSPHPPRALVTDSAHYMFGGLWVGLQGETNVKGLYVDEAYRIEDQ</sequence>
<reference evidence="1" key="1">
    <citation type="journal article" date="2021" name="bioRxiv">
        <title>Whole Genome Assembly and Annotation of Northern Wild Rice, Zizania palustris L., Supports a Whole Genome Duplication in the Zizania Genus.</title>
        <authorList>
            <person name="Haas M."/>
            <person name="Kono T."/>
            <person name="Macchietto M."/>
            <person name="Millas R."/>
            <person name="McGilp L."/>
            <person name="Shao M."/>
            <person name="Duquette J."/>
            <person name="Hirsch C.N."/>
            <person name="Kimball J."/>
        </authorList>
    </citation>
    <scope>NUCLEOTIDE SEQUENCE</scope>
    <source>
        <tissue evidence="1">Fresh leaf tissue</tissue>
    </source>
</reference>
<organism evidence="1 2">
    <name type="scientific">Zizania palustris</name>
    <name type="common">Northern wild rice</name>
    <dbReference type="NCBI Taxonomy" id="103762"/>
    <lineage>
        <taxon>Eukaryota</taxon>
        <taxon>Viridiplantae</taxon>
        <taxon>Streptophyta</taxon>
        <taxon>Embryophyta</taxon>
        <taxon>Tracheophyta</taxon>
        <taxon>Spermatophyta</taxon>
        <taxon>Magnoliopsida</taxon>
        <taxon>Liliopsida</taxon>
        <taxon>Poales</taxon>
        <taxon>Poaceae</taxon>
        <taxon>BOP clade</taxon>
        <taxon>Oryzoideae</taxon>
        <taxon>Oryzeae</taxon>
        <taxon>Zizaniinae</taxon>
        <taxon>Zizania</taxon>
    </lineage>
</organism>
<evidence type="ECO:0000313" key="1">
    <source>
        <dbReference type="EMBL" id="KAG8083545.1"/>
    </source>
</evidence>
<dbReference type="AlphaFoldDB" id="A0A8J5TGI9"/>
<proteinExistence type="predicted"/>
<protein>
    <submittedName>
        <fullName evidence="1">Uncharacterized protein</fullName>
    </submittedName>
</protein>
<keyword evidence="2" id="KW-1185">Reference proteome</keyword>